<dbReference type="OrthoDB" id="5966441at2"/>
<gene>
    <name evidence="1" type="ORF">C5750_19105</name>
</gene>
<dbReference type="EMBL" id="PVBT01000006">
    <property type="protein sequence ID" value="PRD50960.1"/>
    <property type="molecule type" value="Genomic_DNA"/>
</dbReference>
<dbReference type="Proteomes" id="UP000238563">
    <property type="component" value="Unassembled WGS sequence"/>
</dbReference>
<sequence>MEYDKETIKGSTDGYGRGVKFELTNGQVWEQTSADDEYLHQFMPEVLLDTAGNIGKLKINDMNGWVEVRRIL</sequence>
<organism evidence="1 2">
    <name type="scientific">Phyllobacterium myrsinacearum</name>
    <dbReference type="NCBI Taxonomy" id="28101"/>
    <lineage>
        <taxon>Bacteria</taxon>
        <taxon>Pseudomonadati</taxon>
        <taxon>Pseudomonadota</taxon>
        <taxon>Alphaproteobacteria</taxon>
        <taxon>Hyphomicrobiales</taxon>
        <taxon>Phyllobacteriaceae</taxon>
        <taxon>Phyllobacterium</taxon>
    </lineage>
</organism>
<protein>
    <submittedName>
        <fullName evidence="1">Uncharacterized protein</fullName>
    </submittedName>
</protein>
<dbReference type="RefSeq" id="WP_105735686.1">
    <property type="nucleotide sequence ID" value="NZ_PVBT01000006.1"/>
</dbReference>
<evidence type="ECO:0000313" key="2">
    <source>
        <dbReference type="Proteomes" id="UP000238563"/>
    </source>
</evidence>
<name>A0A2S9JDI7_9HYPH</name>
<accession>A0A2S9JDI7</accession>
<comment type="caution">
    <text evidence="1">The sequence shown here is derived from an EMBL/GenBank/DDBJ whole genome shotgun (WGS) entry which is preliminary data.</text>
</comment>
<proteinExistence type="predicted"/>
<keyword evidence="2" id="KW-1185">Reference proteome</keyword>
<dbReference type="AlphaFoldDB" id="A0A2S9JDI7"/>
<evidence type="ECO:0000313" key="1">
    <source>
        <dbReference type="EMBL" id="PRD50960.1"/>
    </source>
</evidence>
<reference evidence="1 2" key="1">
    <citation type="submission" date="2018-02" db="EMBL/GenBank/DDBJ databases">
        <title>The draft genome of Phyllobacterium myrsinacearum DSM5892.</title>
        <authorList>
            <person name="Li L."/>
            <person name="Liu L."/>
            <person name="Zhang X."/>
            <person name="Wang T."/>
        </authorList>
    </citation>
    <scope>NUCLEOTIDE SEQUENCE [LARGE SCALE GENOMIC DNA]</scope>
    <source>
        <strain evidence="1 2">DSM 5892</strain>
    </source>
</reference>